<keyword evidence="1" id="KW-1133">Transmembrane helix</keyword>
<dbReference type="RefSeq" id="WP_350257283.1">
    <property type="nucleotide sequence ID" value="NZ_CP138335.1"/>
</dbReference>
<feature type="transmembrane region" description="Helical" evidence="1">
    <location>
        <begin position="59"/>
        <end position="79"/>
    </location>
</feature>
<evidence type="ECO:0000256" key="1">
    <source>
        <dbReference type="SAM" id="Phobius"/>
    </source>
</evidence>
<accession>A0AAU7V455</accession>
<feature type="transmembrane region" description="Helical" evidence="1">
    <location>
        <begin position="21"/>
        <end position="39"/>
    </location>
</feature>
<dbReference type="AlphaFoldDB" id="A0AAU7V455"/>
<dbReference type="KEGG" id="sapp:SAC06_05355"/>
<evidence type="ECO:0008006" key="3">
    <source>
        <dbReference type="Google" id="ProtNLM"/>
    </source>
</evidence>
<sequence>MVDIRPARRTWRQELKTWPARRWWFAGLMALGTTVLVAIPTDLIPNPIFHRDVPPTWWAWPVLLVTAVLSGLVGATYVARKDPADSTRSGVLGTGGALLTFFAVGCPVCNKLALLALGYAGALQFFAPLQPILAVGAIVLLALALRTRIRNEGACPLPTRSTTLTPAEVDLGSRQL</sequence>
<proteinExistence type="predicted"/>
<gene>
    <name evidence="2" type="ORF">SAC06_05355</name>
</gene>
<keyword evidence="1" id="KW-0472">Membrane</keyword>
<feature type="transmembrane region" description="Helical" evidence="1">
    <location>
        <begin position="91"/>
        <end position="119"/>
    </location>
</feature>
<feature type="transmembrane region" description="Helical" evidence="1">
    <location>
        <begin position="125"/>
        <end position="145"/>
    </location>
</feature>
<organism evidence="2">
    <name type="scientific">Scrofimicrobium appendicitidis</name>
    <dbReference type="NCBI Taxonomy" id="3079930"/>
    <lineage>
        <taxon>Bacteria</taxon>
        <taxon>Bacillati</taxon>
        <taxon>Actinomycetota</taxon>
        <taxon>Actinomycetes</taxon>
        <taxon>Actinomycetales</taxon>
        <taxon>Actinomycetaceae</taxon>
        <taxon>Scrofimicrobium</taxon>
    </lineage>
</organism>
<keyword evidence="1" id="KW-0812">Transmembrane</keyword>
<reference evidence="2" key="1">
    <citation type="submission" date="2023-11" db="EMBL/GenBank/DDBJ databases">
        <title>Scrofimicrobium hongkongense sp. nov., isolated from a patient with peritonitis.</title>
        <authorList>
            <person name="Lao H.Y."/>
            <person name="Wong A.Y.P."/>
            <person name="Ng T.L."/>
            <person name="Wong R.Y.L."/>
            <person name="Yau M.C.Y."/>
            <person name="Lam J.Y.W."/>
            <person name="Siu G.K.H."/>
        </authorList>
    </citation>
    <scope>NUCLEOTIDE SEQUENCE</scope>
    <source>
        <strain evidence="2">R131</strain>
    </source>
</reference>
<dbReference type="EMBL" id="CP138335">
    <property type="protein sequence ID" value="XBW07084.1"/>
    <property type="molecule type" value="Genomic_DNA"/>
</dbReference>
<name>A0AAU7V455_9ACTO</name>
<protein>
    <recommendedName>
        <fullName evidence="3">Integral membrane protein</fullName>
    </recommendedName>
</protein>
<evidence type="ECO:0000313" key="2">
    <source>
        <dbReference type="EMBL" id="XBW07084.1"/>
    </source>
</evidence>